<dbReference type="EMBL" id="CM001885">
    <property type="protein sequence ID" value="EOY12694.1"/>
    <property type="molecule type" value="Genomic_DNA"/>
</dbReference>
<name>A0A061FE15_THECC</name>
<dbReference type="GO" id="GO:0007165">
    <property type="term" value="P:signal transduction"/>
    <property type="evidence" value="ECO:0000318"/>
    <property type="project" value="GO_Central"/>
</dbReference>
<feature type="domain" description="Protein kinase" evidence="7">
    <location>
        <begin position="152"/>
        <end position="275"/>
    </location>
</feature>
<evidence type="ECO:0000256" key="5">
    <source>
        <dbReference type="ARBA" id="ARBA00022840"/>
    </source>
</evidence>
<protein>
    <submittedName>
        <fullName evidence="8">S-locus lectin protein kinase family protein</fullName>
    </submittedName>
</protein>
<dbReference type="SUPFAM" id="SSF56112">
    <property type="entry name" value="Protein kinase-like (PK-like)"/>
    <property type="match status" value="1"/>
</dbReference>
<evidence type="ECO:0000256" key="4">
    <source>
        <dbReference type="ARBA" id="ARBA00022777"/>
    </source>
</evidence>
<gene>
    <name evidence="8" type="ORF">TCM_031208</name>
</gene>
<dbReference type="OMA" id="WARRENI"/>
<evidence type="ECO:0000256" key="2">
    <source>
        <dbReference type="ARBA" id="ARBA00022679"/>
    </source>
</evidence>
<keyword evidence="5" id="KW-0067">ATP-binding</keyword>
<feature type="region of interest" description="Disordered" evidence="6">
    <location>
        <begin position="306"/>
        <end position="327"/>
    </location>
</feature>
<dbReference type="Pfam" id="PF00069">
    <property type="entry name" value="Pkinase"/>
    <property type="match status" value="1"/>
</dbReference>
<evidence type="ECO:0000259" key="7">
    <source>
        <dbReference type="Pfam" id="PF00069"/>
    </source>
</evidence>
<dbReference type="GO" id="GO:0006955">
    <property type="term" value="P:immune response"/>
    <property type="evidence" value="ECO:0000318"/>
    <property type="project" value="GO_Central"/>
</dbReference>
<dbReference type="GO" id="GO:0005886">
    <property type="term" value="C:plasma membrane"/>
    <property type="evidence" value="ECO:0000318"/>
    <property type="project" value="GO_Central"/>
</dbReference>
<dbReference type="Gramene" id="EOY12694">
    <property type="protein sequence ID" value="EOY12694"/>
    <property type="gene ID" value="TCM_031208"/>
</dbReference>
<evidence type="ECO:0000256" key="1">
    <source>
        <dbReference type="ARBA" id="ARBA00022527"/>
    </source>
</evidence>
<dbReference type="GO" id="GO:0004674">
    <property type="term" value="F:protein serine/threonine kinase activity"/>
    <property type="evidence" value="ECO:0000318"/>
    <property type="project" value="GO_Central"/>
</dbReference>
<dbReference type="HOGENOM" id="CLU_000288_116_3_1"/>
<dbReference type="InParanoid" id="A0A061FE15"/>
<proteinExistence type="predicted"/>
<sequence>MIQDFTWNVESQAYTSSDNGGRGCGCAFWFDNLIDYRQFQSVGQDLYVRVSASKSKLKDKLRMELAAVIRTLLSSHFGYCFRETKDNKENDQENQGQDENMELPIFEPPTIARATDSFSVDIKQSEGGFGTVYKGTLANGQEIVVKRLSKNFGSARTFGGDQTEGNAKRVVGTYGYMAPEYAIDGLFSAKSTVFSSGILLLEILSGKKDRGLYHPTQSAYLVEHVSMKIMEIRHPSELVEECLEESSNLSEVIQCIRISLLSVQQHLEDRPSMSSVILMLGSETKLPHPYNLFFLLLKKSLHEEGSSSDKHVSSSTNEMTLSVLDAQ</sequence>
<evidence type="ECO:0000313" key="8">
    <source>
        <dbReference type="EMBL" id="EOY12694.1"/>
    </source>
</evidence>
<dbReference type="InterPro" id="IPR011009">
    <property type="entry name" value="Kinase-like_dom_sf"/>
</dbReference>
<dbReference type="GO" id="GO:0005524">
    <property type="term" value="F:ATP binding"/>
    <property type="evidence" value="ECO:0007669"/>
    <property type="project" value="UniProtKB-KW"/>
</dbReference>
<keyword evidence="9" id="KW-1185">Reference proteome</keyword>
<accession>A0A061FE15</accession>
<keyword evidence="4 8" id="KW-0418">Kinase</keyword>
<evidence type="ECO:0000313" key="9">
    <source>
        <dbReference type="Proteomes" id="UP000026915"/>
    </source>
</evidence>
<dbReference type="Gene3D" id="1.10.510.10">
    <property type="entry name" value="Transferase(Phosphotransferase) domain 1"/>
    <property type="match status" value="1"/>
</dbReference>
<organism evidence="8 9">
    <name type="scientific">Theobroma cacao</name>
    <name type="common">Cacao</name>
    <name type="synonym">Cocoa</name>
    <dbReference type="NCBI Taxonomy" id="3641"/>
    <lineage>
        <taxon>Eukaryota</taxon>
        <taxon>Viridiplantae</taxon>
        <taxon>Streptophyta</taxon>
        <taxon>Embryophyta</taxon>
        <taxon>Tracheophyta</taxon>
        <taxon>Spermatophyta</taxon>
        <taxon>Magnoliopsida</taxon>
        <taxon>eudicotyledons</taxon>
        <taxon>Gunneridae</taxon>
        <taxon>Pentapetalae</taxon>
        <taxon>rosids</taxon>
        <taxon>malvids</taxon>
        <taxon>Malvales</taxon>
        <taxon>Malvaceae</taxon>
        <taxon>Byttnerioideae</taxon>
        <taxon>Theobroma</taxon>
    </lineage>
</organism>
<dbReference type="Gene3D" id="3.30.200.20">
    <property type="entry name" value="Phosphorylase Kinase, domain 1"/>
    <property type="match status" value="1"/>
</dbReference>
<dbReference type="PANTHER" id="PTHR27002">
    <property type="entry name" value="RECEPTOR-LIKE SERINE/THREONINE-PROTEIN KINASE SD1-8"/>
    <property type="match status" value="1"/>
</dbReference>
<evidence type="ECO:0000256" key="6">
    <source>
        <dbReference type="SAM" id="MobiDB-lite"/>
    </source>
</evidence>
<dbReference type="InterPro" id="IPR000719">
    <property type="entry name" value="Prot_kinase_dom"/>
</dbReference>
<dbReference type="AlphaFoldDB" id="A0A061FE15"/>
<evidence type="ECO:0000256" key="3">
    <source>
        <dbReference type="ARBA" id="ARBA00022741"/>
    </source>
</evidence>
<keyword evidence="2" id="KW-0808">Transferase</keyword>
<dbReference type="PANTHER" id="PTHR27002:SF616">
    <property type="entry name" value="RECEPTOR-LIKE SERINE_THREONINE-PROTEIN KINASE"/>
    <property type="match status" value="1"/>
</dbReference>
<keyword evidence="1" id="KW-0723">Serine/threonine-protein kinase</keyword>
<keyword evidence="3" id="KW-0547">Nucleotide-binding</keyword>
<dbReference type="Proteomes" id="UP000026915">
    <property type="component" value="Chromosome 7"/>
</dbReference>
<reference evidence="8 9" key="1">
    <citation type="journal article" date="2013" name="Genome Biol.">
        <title>The genome sequence of the most widely cultivated cacao type and its use to identify candidate genes regulating pod color.</title>
        <authorList>
            <person name="Motamayor J.C."/>
            <person name="Mockaitis K."/>
            <person name="Schmutz J."/>
            <person name="Haiminen N."/>
            <person name="Iii D.L."/>
            <person name="Cornejo O."/>
            <person name="Findley S.D."/>
            <person name="Zheng P."/>
            <person name="Utro F."/>
            <person name="Royaert S."/>
            <person name="Saski C."/>
            <person name="Jenkins J."/>
            <person name="Podicheti R."/>
            <person name="Zhao M."/>
            <person name="Scheffler B.E."/>
            <person name="Stack J.C."/>
            <person name="Feltus F.A."/>
            <person name="Mustiga G.M."/>
            <person name="Amores F."/>
            <person name="Phillips W."/>
            <person name="Marelli J.P."/>
            <person name="May G.D."/>
            <person name="Shapiro H."/>
            <person name="Ma J."/>
            <person name="Bustamante C.D."/>
            <person name="Schnell R.J."/>
            <person name="Main D."/>
            <person name="Gilbert D."/>
            <person name="Parida L."/>
            <person name="Kuhn D.N."/>
        </authorList>
    </citation>
    <scope>NUCLEOTIDE SEQUENCE [LARGE SCALE GENOMIC DNA]</scope>
    <source>
        <strain evidence="9">cv. Matina 1-6</strain>
    </source>
</reference>